<gene>
    <name evidence="2" type="ORF">DB30_07732</name>
</gene>
<dbReference type="AlphaFoldDB" id="A0A0C2DGC0"/>
<sequence>MLMRRNKFYALLVIAALSIAIGGVACGDTVEDLDKLDETYGAT</sequence>
<feature type="signal peptide" evidence="1">
    <location>
        <begin position="1"/>
        <end position="25"/>
    </location>
</feature>
<organism evidence="2 3">
    <name type="scientific">Enhygromyxa salina</name>
    <dbReference type="NCBI Taxonomy" id="215803"/>
    <lineage>
        <taxon>Bacteria</taxon>
        <taxon>Pseudomonadati</taxon>
        <taxon>Myxococcota</taxon>
        <taxon>Polyangia</taxon>
        <taxon>Nannocystales</taxon>
        <taxon>Nannocystaceae</taxon>
        <taxon>Enhygromyxa</taxon>
    </lineage>
</organism>
<feature type="chain" id="PRO_5002147415" evidence="1">
    <location>
        <begin position="26"/>
        <end position="43"/>
    </location>
</feature>
<reference evidence="2 3" key="1">
    <citation type="submission" date="2014-12" db="EMBL/GenBank/DDBJ databases">
        <title>Genome assembly of Enhygromyxa salina DSM 15201.</title>
        <authorList>
            <person name="Sharma G."/>
            <person name="Subramanian S."/>
        </authorList>
    </citation>
    <scope>NUCLEOTIDE SEQUENCE [LARGE SCALE GENOMIC DNA]</scope>
    <source>
        <strain evidence="2 3">DSM 15201</strain>
    </source>
</reference>
<name>A0A0C2DGC0_9BACT</name>
<dbReference type="EMBL" id="JMCC02000009">
    <property type="protein sequence ID" value="KIG18717.1"/>
    <property type="molecule type" value="Genomic_DNA"/>
</dbReference>
<evidence type="ECO:0000256" key="1">
    <source>
        <dbReference type="SAM" id="SignalP"/>
    </source>
</evidence>
<protein>
    <submittedName>
        <fullName evidence="2">Uncharacterized protein</fullName>
    </submittedName>
</protein>
<dbReference type="PROSITE" id="PS51257">
    <property type="entry name" value="PROKAR_LIPOPROTEIN"/>
    <property type="match status" value="1"/>
</dbReference>
<comment type="caution">
    <text evidence="2">The sequence shown here is derived from an EMBL/GenBank/DDBJ whole genome shotgun (WGS) entry which is preliminary data.</text>
</comment>
<keyword evidence="1" id="KW-0732">Signal</keyword>
<evidence type="ECO:0000313" key="2">
    <source>
        <dbReference type="EMBL" id="KIG18717.1"/>
    </source>
</evidence>
<accession>A0A0C2DGC0</accession>
<dbReference type="Proteomes" id="UP000031599">
    <property type="component" value="Unassembled WGS sequence"/>
</dbReference>
<proteinExistence type="predicted"/>
<evidence type="ECO:0000313" key="3">
    <source>
        <dbReference type="Proteomes" id="UP000031599"/>
    </source>
</evidence>